<dbReference type="InterPro" id="IPR001810">
    <property type="entry name" value="F-box_dom"/>
</dbReference>
<dbReference type="HOGENOM" id="CLU_038778_2_1_1"/>
<keyword evidence="5" id="KW-1185">Reference proteome</keyword>
<dbReference type="InterPro" id="IPR015915">
    <property type="entry name" value="Kelch-typ_b-propeller"/>
</dbReference>
<proteinExistence type="predicted"/>
<dbReference type="Pfam" id="PF00646">
    <property type="entry name" value="F-box"/>
    <property type="match status" value="1"/>
</dbReference>
<dbReference type="PROSITE" id="PS50181">
    <property type="entry name" value="FBOX"/>
    <property type="match status" value="1"/>
</dbReference>
<protein>
    <recommendedName>
        <fullName evidence="2">F-box domain-containing protein</fullName>
    </recommendedName>
</protein>
<keyword evidence="1" id="KW-0677">Repeat</keyword>
<name>A9RBY7_PHYPA</name>
<dbReference type="EnsemblPlants" id="Pp3c3_5460V3.1">
    <property type="protein sequence ID" value="Pp3c3_5460V3.1"/>
    <property type="gene ID" value="Pp3c3_5460"/>
</dbReference>
<dbReference type="CDD" id="cd22157">
    <property type="entry name" value="F-box_AtFBW1-like"/>
    <property type="match status" value="1"/>
</dbReference>
<dbReference type="Proteomes" id="UP000006727">
    <property type="component" value="Chromosome 3"/>
</dbReference>
<reference evidence="4" key="3">
    <citation type="submission" date="2020-12" db="UniProtKB">
        <authorList>
            <consortium name="EnsemblPlants"/>
        </authorList>
    </citation>
    <scope>IDENTIFICATION</scope>
</reference>
<dbReference type="PANTHER" id="PTHR31672">
    <property type="entry name" value="BNACNNG10540D PROTEIN"/>
    <property type="match status" value="1"/>
</dbReference>
<dbReference type="EMBL" id="ABEU02000003">
    <property type="protein sequence ID" value="PNR57045.1"/>
    <property type="molecule type" value="Genomic_DNA"/>
</dbReference>
<dbReference type="InterPro" id="IPR036047">
    <property type="entry name" value="F-box-like_dom_sf"/>
</dbReference>
<dbReference type="OrthoDB" id="2095648at2759"/>
<dbReference type="AlphaFoldDB" id="A9RBY7"/>
<dbReference type="PaxDb" id="3218-PP1S1_769V6.1"/>
<dbReference type="Gene3D" id="1.20.1280.50">
    <property type="match status" value="1"/>
</dbReference>
<dbReference type="SUPFAM" id="SSF117281">
    <property type="entry name" value="Kelch motif"/>
    <property type="match status" value="1"/>
</dbReference>
<accession>A9RBY7</accession>
<organism evidence="3">
    <name type="scientific">Physcomitrium patens</name>
    <name type="common">Spreading-leaved earth moss</name>
    <name type="synonym">Physcomitrella patens</name>
    <dbReference type="NCBI Taxonomy" id="3218"/>
    <lineage>
        <taxon>Eukaryota</taxon>
        <taxon>Viridiplantae</taxon>
        <taxon>Streptophyta</taxon>
        <taxon>Embryophyta</taxon>
        <taxon>Bryophyta</taxon>
        <taxon>Bryophytina</taxon>
        <taxon>Bryopsida</taxon>
        <taxon>Funariidae</taxon>
        <taxon>Funariales</taxon>
        <taxon>Funariaceae</taxon>
        <taxon>Physcomitrium</taxon>
    </lineage>
</organism>
<reference evidence="3 5" key="2">
    <citation type="journal article" date="2018" name="Plant J.">
        <title>The Physcomitrella patens chromosome-scale assembly reveals moss genome structure and evolution.</title>
        <authorList>
            <person name="Lang D."/>
            <person name="Ullrich K.K."/>
            <person name="Murat F."/>
            <person name="Fuchs J."/>
            <person name="Jenkins J."/>
            <person name="Haas F.B."/>
            <person name="Piednoel M."/>
            <person name="Gundlach H."/>
            <person name="Van Bel M."/>
            <person name="Meyberg R."/>
            <person name="Vives C."/>
            <person name="Morata J."/>
            <person name="Symeonidi A."/>
            <person name="Hiss M."/>
            <person name="Muchero W."/>
            <person name="Kamisugi Y."/>
            <person name="Saleh O."/>
            <person name="Blanc G."/>
            <person name="Decker E.L."/>
            <person name="van Gessel N."/>
            <person name="Grimwood J."/>
            <person name="Hayes R.D."/>
            <person name="Graham S.W."/>
            <person name="Gunter L.E."/>
            <person name="McDaniel S.F."/>
            <person name="Hoernstein S.N.W."/>
            <person name="Larsson A."/>
            <person name="Li F.W."/>
            <person name="Perroud P.F."/>
            <person name="Phillips J."/>
            <person name="Ranjan P."/>
            <person name="Rokshar D.S."/>
            <person name="Rothfels C.J."/>
            <person name="Schneider L."/>
            <person name="Shu S."/>
            <person name="Stevenson D.W."/>
            <person name="Thummler F."/>
            <person name="Tillich M."/>
            <person name="Villarreal Aguilar J.C."/>
            <person name="Widiez T."/>
            <person name="Wong G.K."/>
            <person name="Wymore A."/>
            <person name="Zhang Y."/>
            <person name="Zimmer A.D."/>
            <person name="Quatrano R.S."/>
            <person name="Mayer K.F.X."/>
            <person name="Goodstein D."/>
            <person name="Casacuberta J.M."/>
            <person name="Vandepoele K."/>
            <person name="Reski R."/>
            <person name="Cuming A.C."/>
            <person name="Tuskan G.A."/>
            <person name="Maumus F."/>
            <person name="Salse J."/>
            <person name="Schmutz J."/>
            <person name="Rensing S.A."/>
        </authorList>
    </citation>
    <scope>NUCLEOTIDE SEQUENCE [LARGE SCALE GENOMIC DNA]</scope>
    <source>
        <strain evidence="4 5">cv. Gransden 2004</strain>
    </source>
</reference>
<dbReference type="PANTHER" id="PTHR31672:SF2">
    <property type="entry name" value="F-BOX DOMAIN-CONTAINING PROTEIN"/>
    <property type="match status" value="1"/>
</dbReference>
<dbReference type="InterPro" id="IPR050796">
    <property type="entry name" value="SCF_F-box_component"/>
</dbReference>
<dbReference type="Gene3D" id="2.120.10.80">
    <property type="entry name" value="Kelch-type beta propeller"/>
    <property type="match status" value="1"/>
</dbReference>
<dbReference type="Gramene" id="Pp3c3_5460V3.1">
    <property type="protein sequence ID" value="Pp3c3_5460V3.1"/>
    <property type="gene ID" value="Pp3c3_5460"/>
</dbReference>
<dbReference type="SMART" id="SM00256">
    <property type="entry name" value="FBOX"/>
    <property type="match status" value="1"/>
</dbReference>
<sequence length="414" mass="47869">MDERLWGDLREELVDRVLARLPIDSFFRLRAVCKRWNAIIHSHSFISDCSQVTSPLGHYFIKADRRADRVLLGYSCALSKWHRIALDFLPMQIQPAASAGGLVCLVADYRPFALFVCNPITKVARQLPPRICKRRPRIVCMVVDRWVQGYKIIAAGGYRTDDDRWTTEVFDSVTSSWRVSGSLLQEEFTKRAVCCRLLTSSSQLLVVVQPHIESLQHRFKHSIQCVGNTSSLTHRGDSLRCRNSLYCLTCGPNSGLLEYNIQHEVWSRVKTQRMPGNVKSRQLFQCKGRIGIVGKASRNQTLGLCIWFLDLKTLKWVEYGRMPPDMFDRLYKKWPCDSMYCAGYDDIIFFTRFYSPLGLIFSLSKYQWEWVPPCPLLRDGSLNIPRPRNWSVFQHELDGFSFEPRLDASPFHKA</sequence>
<evidence type="ECO:0000313" key="5">
    <source>
        <dbReference type="Proteomes" id="UP000006727"/>
    </source>
</evidence>
<evidence type="ECO:0000313" key="4">
    <source>
        <dbReference type="EnsemblPlants" id="Pp3c3_5460V3.1"/>
    </source>
</evidence>
<evidence type="ECO:0000313" key="3">
    <source>
        <dbReference type="EMBL" id="PNR57045.1"/>
    </source>
</evidence>
<gene>
    <name evidence="4" type="primary">LOC112280346</name>
    <name evidence="3" type="ORF">PHYPA_004038</name>
</gene>
<feature type="domain" description="F-box" evidence="2">
    <location>
        <begin position="3"/>
        <end position="49"/>
    </location>
</feature>
<dbReference type="EnsemblPlants" id="Pp3c3_5460V3.3">
    <property type="protein sequence ID" value="Pp3c3_5460V3.3"/>
    <property type="gene ID" value="Pp3c3_5460"/>
</dbReference>
<evidence type="ECO:0000259" key="2">
    <source>
        <dbReference type="PROSITE" id="PS50181"/>
    </source>
</evidence>
<dbReference type="GeneID" id="112280346"/>
<dbReference type="SUPFAM" id="SSF81383">
    <property type="entry name" value="F-box domain"/>
    <property type="match status" value="1"/>
</dbReference>
<dbReference type="Gramene" id="Pp3c3_5460V3.3">
    <property type="protein sequence ID" value="Pp3c3_5460V3.3"/>
    <property type="gene ID" value="Pp3c3_5460"/>
</dbReference>
<dbReference type="OMA" id="SKWHRIA"/>
<dbReference type="eggNOG" id="ENOG502SMZ7">
    <property type="taxonomic scope" value="Eukaryota"/>
</dbReference>
<dbReference type="RefSeq" id="XP_073388721.1">
    <property type="nucleotide sequence ID" value="XM_073532620.1"/>
</dbReference>
<evidence type="ECO:0000256" key="1">
    <source>
        <dbReference type="ARBA" id="ARBA00022737"/>
    </source>
</evidence>
<reference evidence="3 5" key="1">
    <citation type="journal article" date="2008" name="Science">
        <title>The Physcomitrella genome reveals evolutionary insights into the conquest of land by plants.</title>
        <authorList>
            <person name="Rensing S."/>
            <person name="Lang D."/>
            <person name="Zimmer A."/>
            <person name="Terry A."/>
            <person name="Salamov A."/>
            <person name="Shapiro H."/>
            <person name="Nishiyama T."/>
            <person name="Perroud P.-F."/>
            <person name="Lindquist E."/>
            <person name="Kamisugi Y."/>
            <person name="Tanahashi T."/>
            <person name="Sakakibara K."/>
            <person name="Fujita T."/>
            <person name="Oishi K."/>
            <person name="Shin-I T."/>
            <person name="Kuroki Y."/>
            <person name="Toyoda A."/>
            <person name="Suzuki Y."/>
            <person name="Hashimoto A."/>
            <person name="Yamaguchi K."/>
            <person name="Sugano A."/>
            <person name="Kohara Y."/>
            <person name="Fujiyama A."/>
            <person name="Anterola A."/>
            <person name="Aoki S."/>
            <person name="Ashton N."/>
            <person name="Barbazuk W.B."/>
            <person name="Barker E."/>
            <person name="Bennetzen J."/>
            <person name="Bezanilla M."/>
            <person name="Blankenship R."/>
            <person name="Cho S.H."/>
            <person name="Dutcher S."/>
            <person name="Estelle M."/>
            <person name="Fawcett J.A."/>
            <person name="Gundlach H."/>
            <person name="Hanada K."/>
            <person name="Heyl A."/>
            <person name="Hicks K.A."/>
            <person name="Hugh J."/>
            <person name="Lohr M."/>
            <person name="Mayer K."/>
            <person name="Melkozernov A."/>
            <person name="Murata T."/>
            <person name="Nelson D."/>
            <person name="Pils B."/>
            <person name="Prigge M."/>
            <person name="Reiss B."/>
            <person name="Renner T."/>
            <person name="Rombauts S."/>
            <person name="Rushton P."/>
            <person name="Sanderfoot A."/>
            <person name="Schween G."/>
            <person name="Shiu S.-H."/>
            <person name="Stueber K."/>
            <person name="Theodoulou F.L."/>
            <person name="Tu H."/>
            <person name="Van de Peer Y."/>
            <person name="Verrier P.J."/>
            <person name="Waters E."/>
            <person name="Wood A."/>
            <person name="Yang L."/>
            <person name="Cove D."/>
            <person name="Cuming A."/>
            <person name="Hasebe M."/>
            <person name="Lucas S."/>
            <person name="Mishler D.B."/>
            <person name="Reski R."/>
            <person name="Grigoriev I."/>
            <person name="Quatrano R.S."/>
            <person name="Boore J.L."/>
        </authorList>
    </citation>
    <scope>NUCLEOTIDE SEQUENCE [LARGE SCALE GENOMIC DNA]</scope>
    <source>
        <strain evidence="4 5">cv. Gransden 2004</strain>
    </source>
</reference>
<dbReference type="FunFam" id="1.20.1280.50:FF:000008">
    <property type="entry name" value="F-box only protein 6"/>
    <property type="match status" value="1"/>
</dbReference>